<evidence type="ECO:0000256" key="1">
    <source>
        <dbReference type="SAM" id="Coils"/>
    </source>
</evidence>
<feature type="compositionally biased region" description="Polar residues" evidence="2">
    <location>
        <begin position="281"/>
        <end position="295"/>
    </location>
</feature>
<evidence type="ECO:0000313" key="3">
    <source>
        <dbReference type="EMBL" id="SBT55419.1"/>
    </source>
</evidence>
<reference evidence="4" key="1">
    <citation type="submission" date="2016-05" db="EMBL/GenBank/DDBJ databases">
        <authorList>
            <person name="Lavstsen T."/>
            <person name="Jespersen J.S."/>
        </authorList>
    </citation>
    <scope>NUCLEOTIDE SEQUENCE [LARGE SCALE GENOMIC DNA]</scope>
</reference>
<feature type="compositionally biased region" description="Polar residues" evidence="2">
    <location>
        <begin position="255"/>
        <end position="271"/>
    </location>
</feature>
<proteinExistence type="predicted"/>
<feature type="compositionally biased region" description="Low complexity" evidence="2">
    <location>
        <begin position="446"/>
        <end position="463"/>
    </location>
</feature>
<gene>
    <name evidence="3" type="ORF">POVWA1_069850</name>
    <name evidence="4" type="ORF">POVWA2_068300</name>
</gene>
<dbReference type="AlphaFoldDB" id="A0A1A9AHD2"/>
<evidence type="ECO:0000313" key="4">
    <source>
        <dbReference type="EMBL" id="SBT55506.1"/>
    </source>
</evidence>
<feature type="coiled-coil region" evidence="1">
    <location>
        <begin position="821"/>
        <end position="848"/>
    </location>
</feature>
<keyword evidence="1" id="KW-0175">Coiled coil</keyword>
<dbReference type="EMBL" id="FLRD01000692">
    <property type="protein sequence ID" value="SBT55419.1"/>
    <property type="molecule type" value="Genomic_DNA"/>
</dbReference>
<protein>
    <submittedName>
        <fullName evidence="4">STP1 protein</fullName>
    </submittedName>
</protein>
<feature type="compositionally biased region" description="Low complexity" evidence="2">
    <location>
        <begin position="364"/>
        <end position="378"/>
    </location>
</feature>
<feature type="compositionally biased region" description="Polar residues" evidence="2">
    <location>
        <begin position="397"/>
        <end position="445"/>
    </location>
</feature>
<feature type="compositionally biased region" description="Polar residues" evidence="2">
    <location>
        <begin position="502"/>
        <end position="513"/>
    </location>
</feature>
<feature type="region of interest" description="Disordered" evidence="2">
    <location>
        <begin position="343"/>
        <end position="463"/>
    </location>
</feature>
<feature type="region of interest" description="Disordered" evidence="2">
    <location>
        <begin position="194"/>
        <end position="327"/>
    </location>
</feature>
<feature type="region of interest" description="Disordered" evidence="2">
    <location>
        <begin position="581"/>
        <end position="615"/>
    </location>
</feature>
<feature type="compositionally biased region" description="Low complexity" evidence="2">
    <location>
        <begin position="343"/>
        <end position="352"/>
    </location>
</feature>
<dbReference type="Proteomes" id="UP000078550">
    <property type="component" value="Unassembled WGS sequence"/>
</dbReference>
<dbReference type="Proteomes" id="UP000078555">
    <property type="component" value="Unassembled WGS sequence"/>
</dbReference>
<reference evidence="5 6" key="2">
    <citation type="submission" date="2016-05" db="EMBL/GenBank/DDBJ databases">
        <authorList>
            <person name="Naeem Raeece"/>
        </authorList>
    </citation>
    <scope>NUCLEOTIDE SEQUENCE [LARGE SCALE GENOMIC DNA]</scope>
</reference>
<feature type="region of interest" description="Disordered" evidence="2">
    <location>
        <begin position="496"/>
        <end position="515"/>
    </location>
</feature>
<organism evidence="4 5">
    <name type="scientific">Plasmodium ovale wallikeri</name>
    <dbReference type="NCBI Taxonomy" id="864142"/>
    <lineage>
        <taxon>Eukaryota</taxon>
        <taxon>Sar</taxon>
        <taxon>Alveolata</taxon>
        <taxon>Apicomplexa</taxon>
        <taxon>Aconoidasida</taxon>
        <taxon>Haemosporida</taxon>
        <taxon>Plasmodiidae</taxon>
        <taxon>Plasmodium</taxon>
        <taxon>Plasmodium (Plasmodium)</taxon>
    </lineage>
</organism>
<evidence type="ECO:0000256" key="2">
    <source>
        <dbReference type="SAM" id="MobiDB-lite"/>
    </source>
</evidence>
<feature type="compositionally biased region" description="Polar residues" evidence="2">
    <location>
        <begin position="597"/>
        <end position="615"/>
    </location>
</feature>
<feature type="compositionally biased region" description="Polar residues" evidence="2">
    <location>
        <begin position="353"/>
        <end position="363"/>
    </location>
</feature>
<keyword evidence="6" id="KW-1185">Reference proteome</keyword>
<sequence>MADHQGYTIYTHDIPIDVFLDFIQGDIKNLIRKYGHKNCGLKYEDVCEKIQKIITTKKTHISKSLDEHGRDKLNSEWSSKKKEFLNKLFEEEEFINMCYPPKAKGNANLQKLKSRHIEFCKEKDKRRSALGTNPEYNSCKGYNVWINNETTSFTLEFLQNVKKSNIQTVKKYFSTKEHPRGHDPLLTYRNSKLDCTKYNSPSRSHPQIPEANVPPNKLHPPVKPNIIRDSQGKDAKSVTYGESTSAKTKPDANILPNTKPSAVDSQLSSPPKTQPDGIPTGQDTLVKSKDSTSLVNVEGPKKETIPVHHQPLTPIPTNAQAEAPPKDSTLQPVVLLSPLPTEATSLSSSLSTVKDTISSQTPVTSSSLTITSDSSLKLGLPSPPDPPATEGQDNDSHSTQGTSSHAHAITNPTKSVPSTNPADSLLSQPQSPELNASPAVTTAKESGTPSSSSSSTFTTTVTSTTSTVVTVTIPSMSTIQNPISSPNQAPGILTIPQPPTETTPSKTKVTSPATDKDTVAKSAADALQEPDIPLSKNTVQATGHVSNTQPPITHNNLQSTTHHRDQQISPVAVQHSPKVGVLSSASDKSGDLVTAPKVNTKTPSMNDSTLRTNKNDNPSIIHEGITPLKHIIPTLLVILATITLLFQLYKYTPFGFLLGRRRKRNKQDLKRIFKTPQKPTYESPNITVHELEDPNLVGQIVENDAYTKLLKINRYKQEMQKRKKKNKKTLIEVHMEVLEEYKSDEWELHKGDFLEICLHGFINDENDFYSNFPNSKITINNINEKTIEDIQKQEILWNNWIEDHRNILEQWKKEDWFHILKNKWRNEEKKYKEKSNKLQENMLNEQETYSIVSQKDMWKQWISKQATLIDMFNKEEWFKSIVHEHDKEKDLYHINEYNDISVTSKIGLKNEKINHEYCRSKNIIHKLMVQIHMMVLEECIKEEIIKQKELCIDNFIENIHNQNNYDEKINIPQCDTDDFSVPQYEEIHTSKNK</sequence>
<name>A0A1A9AHD2_PLAOA</name>
<evidence type="ECO:0000313" key="6">
    <source>
        <dbReference type="Proteomes" id="UP000078555"/>
    </source>
</evidence>
<evidence type="ECO:0000313" key="5">
    <source>
        <dbReference type="Proteomes" id="UP000078550"/>
    </source>
</evidence>
<accession>A0A1A9AHD2</accession>
<dbReference type="EMBL" id="FLRE01000918">
    <property type="protein sequence ID" value="SBT55506.1"/>
    <property type="molecule type" value="Genomic_DNA"/>
</dbReference>